<evidence type="ECO:0000313" key="2">
    <source>
        <dbReference type="Proteomes" id="UP000735302"/>
    </source>
</evidence>
<comment type="caution">
    <text evidence="1">The sequence shown here is derived from an EMBL/GenBank/DDBJ whole genome shotgun (WGS) entry which is preliminary data.</text>
</comment>
<organism evidence="1 2">
    <name type="scientific">Plakobranchus ocellatus</name>
    <dbReference type="NCBI Taxonomy" id="259542"/>
    <lineage>
        <taxon>Eukaryota</taxon>
        <taxon>Metazoa</taxon>
        <taxon>Spiralia</taxon>
        <taxon>Lophotrochozoa</taxon>
        <taxon>Mollusca</taxon>
        <taxon>Gastropoda</taxon>
        <taxon>Heterobranchia</taxon>
        <taxon>Euthyneura</taxon>
        <taxon>Panpulmonata</taxon>
        <taxon>Sacoglossa</taxon>
        <taxon>Placobranchoidea</taxon>
        <taxon>Plakobranchidae</taxon>
        <taxon>Plakobranchus</taxon>
    </lineage>
</organism>
<name>A0AAV4DIP2_9GAST</name>
<keyword evidence="1" id="KW-0695">RNA-directed DNA polymerase</keyword>
<accession>A0AAV4DIP2</accession>
<gene>
    <name evidence="1" type="ORF">PoB_007023100</name>
</gene>
<keyword evidence="1" id="KW-0548">Nucleotidyltransferase</keyword>
<dbReference type="Proteomes" id="UP000735302">
    <property type="component" value="Unassembled WGS sequence"/>
</dbReference>
<sequence>MFELDIQQFARKSWYKYAFFPTKTYMFLLSGSFFTSTPRIRNLIWSCDICGSDPKVNSIPAIGLTELYRYENLAPTAGYSAWPIKTSGLKWGLRKHLKARQTRGGERRELWFCGGEMFTILVLVRRE</sequence>
<evidence type="ECO:0000313" key="1">
    <source>
        <dbReference type="EMBL" id="GFO43726.1"/>
    </source>
</evidence>
<reference evidence="1 2" key="1">
    <citation type="journal article" date="2021" name="Elife">
        <title>Chloroplast acquisition without the gene transfer in kleptoplastic sea slugs, Plakobranchus ocellatus.</title>
        <authorList>
            <person name="Maeda T."/>
            <person name="Takahashi S."/>
            <person name="Yoshida T."/>
            <person name="Shimamura S."/>
            <person name="Takaki Y."/>
            <person name="Nagai Y."/>
            <person name="Toyoda A."/>
            <person name="Suzuki Y."/>
            <person name="Arimoto A."/>
            <person name="Ishii H."/>
            <person name="Satoh N."/>
            <person name="Nishiyama T."/>
            <person name="Hasebe M."/>
            <person name="Maruyama T."/>
            <person name="Minagawa J."/>
            <person name="Obokata J."/>
            <person name="Shigenobu S."/>
        </authorList>
    </citation>
    <scope>NUCLEOTIDE SEQUENCE [LARGE SCALE GENOMIC DNA]</scope>
</reference>
<keyword evidence="1" id="KW-0808">Transferase</keyword>
<keyword evidence="2" id="KW-1185">Reference proteome</keyword>
<proteinExistence type="predicted"/>
<dbReference type="EMBL" id="BLXT01007896">
    <property type="protein sequence ID" value="GFO43726.1"/>
    <property type="molecule type" value="Genomic_DNA"/>
</dbReference>
<protein>
    <submittedName>
        <fullName evidence="1">Reverse transcriptase</fullName>
    </submittedName>
</protein>
<dbReference type="GO" id="GO:0003964">
    <property type="term" value="F:RNA-directed DNA polymerase activity"/>
    <property type="evidence" value="ECO:0007669"/>
    <property type="project" value="UniProtKB-KW"/>
</dbReference>
<dbReference type="AlphaFoldDB" id="A0AAV4DIP2"/>